<dbReference type="AlphaFoldDB" id="A0AA44VWZ6"/>
<accession>A0AA44VWZ6</accession>
<dbReference type="RefSeq" id="WP_102294560.1">
    <property type="nucleotide sequence ID" value="NZ_JAAHTI010000003.1"/>
</dbReference>
<dbReference type="Proteomes" id="UP000239763">
    <property type="component" value="Unassembled WGS sequence"/>
</dbReference>
<dbReference type="GO" id="GO:0005524">
    <property type="term" value="F:ATP binding"/>
    <property type="evidence" value="ECO:0007669"/>
    <property type="project" value="UniProtKB-KW"/>
</dbReference>
<comment type="caution">
    <text evidence="1">The sequence shown here is derived from an EMBL/GenBank/DDBJ whole genome shotgun (WGS) entry which is preliminary data.</text>
</comment>
<dbReference type="EMBL" id="MCSB01000001">
    <property type="protein sequence ID" value="PME33201.1"/>
    <property type="molecule type" value="Genomic_DNA"/>
</dbReference>
<dbReference type="GeneID" id="69650553"/>
<keyword evidence="2" id="KW-1185">Reference proteome</keyword>
<name>A0AA44VWZ6_9VIBR</name>
<protein>
    <submittedName>
        <fullName evidence="1">ATP-binding protein</fullName>
    </submittedName>
</protein>
<proteinExistence type="predicted"/>
<organism evidence="1 2">
    <name type="scientific">Vibrio lentus</name>
    <dbReference type="NCBI Taxonomy" id="136468"/>
    <lineage>
        <taxon>Bacteria</taxon>
        <taxon>Pseudomonadati</taxon>
        <taxon>Pseudomonadota</taxon>
        <taxon>Gammaproteobacteria</taxon>
        <taxon>Vibrionales</taxon>
        <taxon>Vibrionaceae</taxon>
        <taxon>Vibrio</taxon>
    </lineage>
</organism>
<evidence type="ECO:0000313" key="2">
    <source>
        <dbReference type="Proteomes" id="UP000239763"/>
    </source>
</evidence>
<gene>
    <name evidence="1" type="ORF">BCV38_00130</name>
</gene>
<evidence type="ECO:0000313" key="1">
    <source>
        <dbReference type="EMBL" id="PME33201.1"/>
    </source>
</evidence>
<reference evidence="1 2" key="1">
    <citation type="journal article" date="2018" name="Nature">
        <title>A major lineage of non-tailed dsDNA viruses as unrecognized killers of marine bacteria.</title>
        <authorList>
            <person name="Kauffman K.M."/>
            <person name="Hussain F.A."/>
            <person name="Yang J."/>
            <person name="Arevalo P."/>
            <person name="Brown J.M."/>
            <person name="Chang W.K."/>
            <person name="VanInsberghe D."/>
            <person name="Elsherbini J."/>
            <person name="Sharma R.S."/>
            <person name="Cutler M.B."/>
            <person name="Kelly L."/>
            <person name="Polz M.F."/>
        </authorList>
    </citation>
    <scope>NUCLEOTIDE SEQUENCE [LARGE SCALE GENOMIC DNA]</scope>
    <source>
        <strain evidence="1 2">10N.286.55.E1</strain>
    </source>
</reference>
<keyword evidence="1" id="KW-0547">Nucleotide-binding</keyword>
<keyword evidence="1" id="KW-0067">ATP-binding</keyword>
<sequence length="361" mass="40983">MKSKIECLLQSSSGLKGREIAKQLKLDKKSVNSFLHHDESGLFKCVENRWYLGRAETVVKIEKAGWLRASDFEKILFENEDLWLESVESVRLEFRNCAILLGAVSRILCLVNQLSINGKSITLDFLECSESFSYLCRVGLFDELDETISVIPKVQDHSCHYGQNSKVMEFVSIPFETKETDLPTRLKKSFIELAGEEHANTAFGFIAEFINNIIEHSETSIPGVAALQVYGKDKKRKNVQTVFSDSGKGIIGTLRPVLQLRYPKLYRKYPLDNTKSNALLLKEVFENGGISGAKDPNYKSRGLGMKLSAKNAAKFDATICIRQECFEITIKYQEGQVYEFSYQDELTKILGTHICFDFYLD</sequence>